<feature type="compositionally biased region" description="Basic and acidic residues" evidence="1">
    <location>
        <begin position="98"/>
        <end position="108"/>
    </location>
</feature>
<dbReference type="SUPFAM" id="SSF51197">
    <property type="entry name" value="Clavaminate synthase-like"/>
    <property type="match status" value="1"/>
</dbReference>
<dbReference type="InParanoid" id="A0A2R5GM15"/>
<name>A0A2R5GM15_9STRA</name>
<feature type="compositionally biased region" description="Polar residues" evidence="1">
    <location>
        <begin position="26"/>
        <end position="46"/>
    </location>
</feature>
<feature type="compositionally biased region" description="Low complexity" evidence="1">
    <location>
        <begin position="132"/>
        <end position="151"/>
    </location>
</feature>
<evidence type="ECO:0000313" key="3">
    <source>
        <dbReference type="Proteomes" id="UP000241890"/>
    </source>
</evidence>
<dbReference type="PANTHER" id="PTHR42256:SF1">
    <property type="entry name" value="FE2OG DIOXYGENASE DOMAIN-CONTAINING PROTEIN"/>
    <property type="match status" value="1"/>
</dbReference>
<organism evidence="2 3">
    <name type="scientific">Hondaea fermentalgiana</name>
    <dbReference type="NCBI Taxonomy" id="2315210"/>
    <lineage>
        <taxon>Eukaryota</taxon>
        <taxon>Sar</taxon>
        <taxon>Stramenopiles</taxon>
        <taxon>Bigyra</taxon>
        <taxon>Labyrinthulomycetes</taxon>
        <taxon>Thraustochytrida</taxon>
        <taxon>Thraustochytriidae</taxon>
        <taxon>Hondaea</taxon>
    </lineage>
</organism>
<evidence type="ECO:0000313" key="2">
    <source>
        <dbReference type="EMBL" id="GBG31359.1"/>
    </source>
</evidence>
<accession>A0A2R5GM15</accession>
<gene>
    <name evidence="2" type="ORF">FCC1311_075832</name>
</gene>
<dbReference type="OrthoDB" id="445341at2759"/>
<evidence type="ECO:0008006" key="4">
    <source>
        <dbReference type="Google" id="ProtNLM"/>
    </source>
</evidence>
<dbReference type="Proteomes" id="UP000241890">
    <property type="component" value="Unassembled WGS sequence"/>
</dbReference>
<dbReference type="PANTHER" id="PTHR42256">
    <property type="entry name" value="OXOGLUTARATE/IRON-DEPENDENT DIOXYGENASE"/>
    <property type="match status" value="1"/>
</dbReference>
<keyword evidence="3" id="KW-1185">Reference proteome</keyword>
<feature type="compositionally biased region" description="Basic and acidic residues" evidence="1">
    <location>
        <begin position="47"/>
        <end position="63"/>
    </location>
</feature>
<dbReference type="EMBL" id="BEYU01000095">
    <property type="protein sequence ID" value="GBG31359.1"/>
    <property type="molecule type" value="Genomic_DNA"/>
</dbReference>
<dbReference type="AlphaFoldDB" id="A0A2R5GM15"/>
<dbReference type="InterPro" id="IPR037151">
    <property type="entry name" value="AlkB-like_sf"/>
</dbReference>
<feature type="region of interest" description="Disordered" evidence="1">
    <location>
        <begin position="26"/>
        <end position="169"/>
    </location>
</feature>
<comment type="caution">
    <text evidence="2">The sequence shown here is derived from an EMBL/GenBank/DDBJ whole genome shotgun (WGS) entry which is preliminary data.</text>
</comment>
<sequence>MSLHADAAPFVPPAAGMAPLTEAMANLTTAPKASPVPTTASGTTVESKTREDSERNNTRRKDSPATGRKSRGAAAGKAHRRGGSKGDNSSGNQVGGAKNRENRDKNGPEGRPSSRNGRDRNASVPSPVDGENANNPNNKSSNKGRNNNKNSNKQRLRKPKNTTDFTPRFDKPDLRVKVLTNGRKLHNLSVHDVVFAPDLFCAEEDMSIFESLKEEIHQAQGNEDLFTLWHGDTHEIANDKFQRGEWKKKSPAFNAVIRKIEEAFDMKINATRFNLYRKGSTDWKPFHHDRAAFTPDCPQNFTVAASFGLGREVGFEHARNKTKVFLEAPNGSAYTFSRDVNIEFKHGVIPLEGPAPEDRISIIAWGLSSMSAKGSRVTENDVPSAEDLGLVKKFGR</sequence>
<dbReference type="Gene3D" id="2.60.120.590">
    <property type="entry name" value="Alpha-ketoglutarate-dependent dioxygenase AlkB-like"/>
    <property type="match status" value="1"/>
</dbReference>
<proteinExistence type="predicted"/>
<evidence type="ECO:0000256" key="1">
    <source>
        <dbReference type="SAM" id="MobiDB-lite"/>
    </source>
</evidence>
<protein>
    <recommendedName>
        <fullName evidence="4">Fe2OG dioxygenase domain-containing protein</fullName>
    </recommendedName>
</protein>
<reference evidence="2 3" key="1">
    <citation type="submission" date="2017-12" db="EMBL/GenBank/DDBJ databases">
        <title>Sequencing, de novo assembly and annotation of complete genome of a new Thraustochytrid species, strain FCC1311.</title>
        <authorList>
            <person name="Sedici K."/>
            <person name="Godart F."/>
            <person name="Aiese Cigliano R."/>
            <person name="Sanseverino W."/>
            <person name="Barakat M."/>
            <person name="Ortet P."/>
            <person name="Marechal E."/>
            <person name="Cagnac O."/>
            <person name="Amato A."/>
        </authorList>
    </citation>
    <scope>NUCLEOTIDE SEQUENCE [LARGE SCALE GENOMIC DNA]</scope>
</reference>